<dbReference type="PANTHER" id="PTHR47939:SF13">
    <property type="entry name" value="OS03G0201400 PROTEIN"/>
    <property type="match status" value="1"/>
</dbReference>
<proteinExistence type="inferred from homology"/>
<protein>
    <recommendedName>
        <fullName evidence="6">Pentatricopeptide repeat-containing protein</fullName>
    </recommendedName>
</protein>
<dbReference type="Pfam" id="PF13041">
    <property type="entry name" value="PPR_2"/>
    <property type="match status" value="3"/>
</dbReference>
<dbReference type="Gene3D" id="1.25.40.10">
    <property type="entry name" value="Tetratricopeptide repeat domain"/>
    <property type="match status" value="2"/>
</dbReference>
<feature type="repeat" description="PPR" evidence="3">
    <location>
        <begin position="129"/>
        <end position="163"/>
    </location>
</feature>
<evidence type="ECO:0000256" key="3">
    <source>
        <dbReference type="PROSITE-ProRule" id="PRU00708"/>
    </source>
</evidence>
<dbReference type="InterPro" id="IPR050667">
    <property type="entry name" value="PPR-containing_protein"/>
</dbReference>
<accession>A0ABR2NVB2</accession>
<dbReference type="Proteomes" id="UP001396334">
    <property type="component" value="Unassembled WGS sequence"/>
</dbReference>
<reference evidence="4 5" key="1">
    <citation type="journal article" date="2024" name="G3 (Bethesda)">
        <title>Genome assembly of Hibiscus sabdariffa L. provides insights into metabolisms of medicinal natural products.</title>
        <authorList>
            <person name="Kim T."/>
        </authorList>
    </citation>
    <scope>NUCLEOTIDE SEQUENCE [LARGE SCALE GENOMIC DNA]</scope>
    <source>
        <strain evidence="4">TK-2024</strain>
        <tissue evidence="4">Old leaves</tissue>
    </source>
</reference>
<feature type="repeat" description="PPR" evidence="3">
    <location>
        <begin position="269"/>
        <end position="303"/>
    </location>
</feature>
<gene>
    <name evidence="4" type="ORF">V6N11_061328</name>
</gene>
<organism evidence="4 5">
    <name type="scientific">Hibiscus sabdariffa</name>
    <name type="common">roselle</name>
    <dbReference type="NCBI Taxonomy" id="183260"/>
    <lineage>
        <taxon>Eukaryota</taxon>
        <taxon>Viridiplantae</taxon>
        <taxon>Streptophyta</taxon>
        <taxon>Embryophyta</taxon>
        <taxon>Tracheophyta</taxon>
        <taxon>Spermatophyta</taxon>
        <taxon>Magnoliopsida</taxon>
        <taxon>eudicotyledons</taxon>
        <taxon>Gunneridae</taxon>
        <taxon>Pentapetalae</taxon>
        <taxon>rosids</taxon>
        <taxon>malvids</taxon>
        <taxon>Malvales</taxon>
        <taxon>Malvaceae</taxon>
        <taxon>Malvoideae</taxon>
        <taxon>Hibiscus</taxon>
    </lineage>
</organism>
<feature type="repeat" description="PPR" evidence="3">
    <location>
        <begin position="199"/>
        <end position="233"/>
    </location>
</feature>
<keyword evidence="5" id="KW-1185">Reference proteome</keyword>
<dbReference type="PROSITE" id="PS51375">
    <property type="entry name" value="PPR"/>
    <property type="match status" value="6"/>
</dbReference>
<feature type="repeat" description="PPR" evidence="3">
    <location>
        <begin position="164"/>
        <end position="198"/>
    </location>
</feature>
<dbReference type="NCBIfam" id="TIGR00756">
    <property type="entry name" value="PPR"/>
    <property type="match status" value="7"/>
</dbReference>
<dbReference type="PANTHER" id="PTHR47939">
    <property type="entry name" value="MEMBRANE-ASSOCIATED SALT-INDUCIBLE PROTEIN-LIKE"/>
    <property type="match status" value="1"/>
</dbReference>
<dbReference type="InterPro" id="IPR011990">
    <property type="entry name" value="TPR-like_helical_dom_sf"/>
</dbReference>
<comment type="caution">
    <text evidence="4">The sequence shown here is derived from an EMBL/GenBank/DDBJ whole genome shotgun (WGS) entry which is preliminary data.</text>
</comment>
<dbReference type="InterPro" id="IPR002885">
    <property type="entry name" value="PPR_rpt"/>
</dbReference>
<sequence>MKGNQKPNFESGVPSKKILHFQEDNFEYRIRPGYGAGLHMTLISFTTRASRVRPTSKVFSPQNHLHFHGGSHPQGYKDVTLEWQRCCLLRFGLMRSVQSWAGGLCRANDVDRGHKLLNEIRSRDDCSPDVVTYTSVLSGYCKLGKMGEASALFNEMINSGTVPTAITFNVLIDGFGKVGDMVSAQSIYAKMVSFGCAADVVTLTSLIDGYCRNGDVNQSLQLWNAMKARNISPNVYTFAITINALCKENRLHEARELLRELKCTNIVPKPFIFNPVIDGFCKCGNLDEANLIVVEMEEKKCYPDKVTFTILIIGHCMKGRMLEAIGIFNKMLSVGCTPDDVTVQSLVSCLFKAGMPMEASRIRTIVVSQDMNLANSSSLDNNASLSCTKYKLSVSSLKHKLPSIQIEDEYFSLYSQKPQCGRASPKKIFLASNAGLAEENGHE</sequence>
<dbReference type="EMBL" id="JBBPBN010000097">
    <property type="protein sequence ID" value="KAK8980112.1"/>
    <property type="molecule type" value="Genomic_DNA"/>
</dbReference>
<evidence type="ECO:0000313" key="4">
    <source>
        <dbReference type="EMBL" id="KAK8980112.1"/>
    </source>
</evidence>
<feature type="repeat" description="PPR" evidence="3">
    <location>
        <begin position="234"/>
        <end position="268"/>
    </location>
</feature>
<name>A0ABR2NVB2_9ROSI</name>
<comment type="similarity">
    <text evidence="1">Belongs to the PPR family. P subfamily.</text>
</comment>
<evidence type="ECO:0008006" key="6">
    <source>
        <dbReference type="Google" id="ProtNLM"/>
    </source>
</evidence>
<keyword evidence="2" id="KW-0677">Repeat</keyword>
<feature type="repeat" description="PPR" evidence="3">
    <location>
        <begin position="304"/>
        <end position="338"/>
    </location>
</feature>
<evidence type="ECO:0000256" key="1">
    <source>
        <dbReference type="ARBA" id="ARBA00007626"/>
    </source>
</evidence>
<evidence type="ECO:0000256" key="2">
    <source>
        <dbReference type="ARBA" id="ARBA00022737"/>
    </source>
</evidence>
<evidence type="ECO:0000313" key="5">
    <source>
        <dbReference type="Proteomes" id="UP001396334"/>
    </source>
</evidence>